<evidence type="ECO:0000259" key="2">
    <source>
        <dbReference type="PROSITE" id="PS50158"/>
    </source>
</evidence>
<organism evidence="3 4">
    <name type="scientific">Pisum sativum</name>
    <name type="common">Garden pea</name>
    <name type="synonym">Lathyrus oleraceus</name>
    <dbReference type="NCBI Taxonomy" id="3888"/>
    <lineage>
        <taxon>Eukaryota</taxon>
        <taxon>Viridiplantae</taxon>
        <taxon>Streptophyta</taxon>
        <taxon>Embryophyta</taxon>
        <taxon>Tracheophyta</taxon>
        <taxon>Spermatophyta</taxon>
        <taxon>Magnoliopsida</taxon>
        <taxon>eudicotyledons</taxon>
        <taxon>Gunneridae</taxon>
        <taxon>Pentapetalae</taxon>
        <taxon>rosids</taxon>
        <taxon>fabids</taxon>
        <taxon>Fabales</taxon>
        <taxon>Fabaceae</taxon>
        <taxon>Papilionoideae</taxon>
        <taxon>50 kb inversion clade</taxon>
        <taxon>NPAAA clade</taxon>
        <taxon>Hologalegina</taxon>
        <taxon>IRL clade</taxon>
        <taxon>Fabeae</taxon>
        <taxon>Lathyrus</taxon>
    </lineage>
</organism>
<feature type="domain" description="CCHC-type" evidence="2">
    <location>
        <begin position="88"/>
        <end position="101"/>
    </location>
</feature>
<dbReference type="SUPFAM" id="SSF57756">
    <property type="entry name" value="Retrovirus zinc finger-like domains"/>
    <property type="match status" value="2"/>
</dbReference>
<gene>
    <name evidence="3" type="ORF">KIW84_050126</name>
</gene>
<dbReference type="Gene3D" id="4.10.60.10">
    <property type="entry name" value="Zinc finger, CCHC-type"/>
    <property type="match status" value="3"/>
</dbReference>
<dbReference type="GO" id="GO:0003676">
    <property type="term" value="F:nucleic acid binding"/>
    <property type="evidence" value="ECO:0007669"/>
    <property type="project" value="InterPro"/>
</dbReference>
<evidence type="ECO:0000256" key="1">
    <source>
        <dbReference type="PROSITE-ProRule" id="PRU00047"/>
    </source>
</evidence>
<keyword evidence="4" id="KW-1185">Reference proteome</keyword>
<dbReference type="PANTHER" id="PTHR47103">
    <property type="entry name" value="DNA-BINDING PROTEIN"/>
    <property type="match status" value="1"/>
</dbReference>
<evidence type="ECO:0000313" key="4">
    <source>
        <dbReference type="Proteomes" id="UP001058974"/>
    </source>
</evidence>
<feature type="domain" description="CCHC-type" evidence="2">
    <location>
        <begin position="2"/>
        <end position="17"/>
    </location>
</feature>
<protein>
    <recommendedName>
        <fullName evidence="2">CCHC-type domain-containing protein</fullName>
    </recommendedName>
</protein>
<keyword evidence="1" id="KW-0863">Zinc-finger</keyword>
<dbReference type="GO" id="GO:0008270">
    <property type="term" value="F:zinc ion binding"/>
    <property type="evidence" value="ECO:0007669"/>
    <property type="project" value="UniProtKB-KW"/>
</dbReference>
<comment type="caution">
    <text evidence="3">The sequence shown here is derived from an EMBL/GenBank/DDBJ whole genome shotgun (WGS) entry which is preliminary data.</text>
</comment>
<dbReference type="Pfam" id="PF00098">
    <property type="entry name" value="zf-CCHC"/>
    <property type="match status" value="5"/>
</dbReference>
<keyword evidence="1" id="KW-0862">Zinc</keyword>
<dbReference type="PANTHER" id="PTHR47103:SF6">
    <property type="entry name" value="ZINC FINGER PROTEIN GIS2-LIKE"/>
    <property type="match status" value="1"/>
</dbReference>
<keyword evidence="1" id="KW-0479">Metal-binding</keyword>
<dbReference type="AlphaFoldDB" id="A0A9D5ABN2"/>
<dbReference type="SMART" id="SM00343">
    <property type="entry name" value="ZnF_C2HC"/>
    <property type="match status" value="5"/>
</dbReference>
<feature type="domain" description="CCHC-type" evidence="2">
    <location>
        <begin position="21"/>
        <end position="34"/>
    </location>
</feature>
<dbReference type="InterPro" id="IPR036875">
    <property type="entry name" value="Znf_CCHC_sf"/>
</dbReference>
<sequence>MCWNCKEPGHMASSCPNEGICHTCGKTGHRARACSAPAIPPGDLRLCHNCYKLGHIAVECKQCPKSHIIGDHSGRGSFRGGGYCDVACRNCQQLGHMSRDCMGPLMICHNCGGRGHFAYERPSGRFVDRCPSDRYHPGRRY</sequence>
<dbReference type="InterPro" id="IPR001878">
    <property type="entry name" value="Znf_CCHC"/>
</dbReference>
<dbReference type="Proteomes" id="UP001058974">
    <property type="component" value="Chromosome 5"/>
</dbReference>
<accession>A0A9D5ABN2</accession>
<name>A0A9D5ABN2_PEA</name>
<dbReference type="EMBL" id="JAMSHJ010000005">
    <property type="protein sequence ID" value="KAI5402384.1"/>
    <property type="molecule type" value="Genomic_DNA"/>
</dbReference>
<dbReference type="PROSITE" id="PS50158">
    <property type="entry name" value="ZF_CCHC"/>
    <property type="match status" value="4"/>
</dbReference>
<evidence type="ECO:0000313" key="3">
    <source>
        <dbReference type="EMBL" id="KAI5402384.1"/>
    </source>
</evidence>
<dbReference type="Gramene" id="Psat05G0012600-T1">
    <property type="protein sequence ID" value="KAI5402384.1"/>
    <property type="gene ID" value="KIW84_050126"/>
</dbReference>
<reference evidence="3 4" key="1">
    <citation type="journal article" date="2022" name="Nat. Genet.">
        <title>Improved pea reference genome and pan-genome highlight genomic features and evolutionary characteristics.</title>
        <authorList>
            <person name="Yang T."/>
            <person name="Liu R."/>
            <person name="Luo Y."/>
            <person name="Hu S."/>
            <person name="Wang D."/>
            <person name="Wang C."/>
            <person name="Pandey M.K."/>
            <person name="Ge S."/>
            <person name="Xu Q."/>
            <person name="Li N."/>
            <person name="Li G."/>
            <person name="Huang Y."/>
            <person name="Saxena R.K."/>
            <person name="Ji Y."/>
            <person name="Li M."/>
            <person name="Yan X."/>
            <person name="He Y."/>
            <person name="Liu Y."/>
            <person name="Wang X."/>
            <person name="Xiang C."/>
            <person name="Varshney R.K."/>
            <person name="Ding H."/>
            <person name="Gao S."/>
            <person name="Zong X."/>
        </authorList>
    </citation>
    <scope>NUCLEOTIDE SEQUENCE [LARGE SCALE GENOMIC DNA]</scope>
    <source>
        <strain evidence="3 4">cv. Zhongwan 6</strain>
    </source>
</reference>
<feature type="domain" description="CCHC-type" evidence="2">
    <location>
        <begin position="47"/>
        <end position="62"/>
    </location>
</feature>
<proteinExistence type="predicted"/>